<protein>
    <recommendedName>
        <fullName evidence="1">HPr kinase/phosphorylase C-terminal domain-containing protein</fullName>
    </recommendedName>
</protein>
<evidence type="ECO:0000313" key="3">
    <source>
        <dbReference type="Proteomes" id="UP000192872"/>
    </source>
</evidence>
<dbReference type="SUPFAM" id="SSF53795">
    <property type="entry name" value="PEP carboxykinase-like"/>
    <property type="match status" value="1"/>
</dbReference>
<accession>A0A1W9HWB0</accession>
<dbReference type="RefSeq" id="WP_376802061.1">
    <property type="nucleotide sequence ID" value="NZ_DBNB01000034.1"/>
</dbReference>
<dbReference type="Proteomes" id="UP000192872">
    <property type="component" value="Unassembled WGS sequence"/>
</dbReference>
<proteinExistence type="predicted"/>
<dbReference type="CDD" id="cd01918">
    <property type="entry name" value="HprK_C"/>
    <property type="match status" value="1"/>
</dbReference>
<dbReference type="GO" id="GO:0006109">
    <property type="term" value="P:regulation of carbohydrate metabolic process"/>
    <property type="evidence" value="ECO:0007669"/>
    <property type="project" value="InterPro"/>
</dbReference>
<dbReference type="InterPro" id="IPR027417">
    <property type="entry name" value="P-loop_NTPase"/>
</dbReference>
<evidence type="ECO:0000313" key="2">
    <source>
        <dbReference type="EMBL" id="OQW51720.1"/>
    </source>
</evidence>
<dbReference type="GO" id="GO:0000155">
    <property type="term" value="F:phosphorelay sensor kinase activity"/>
    <property type="evidence" value="ECO:0007669"/>
    <property type="project" value="InterPro"/>
</dbReference>
<dbReference type="STRING" id="1827387.A4S15_10935"/>
<dbReference type="Gene3D" id="3.40.50.300">
    <property type="entry name" value="P-loop containing nucleotide triphosphate hydrolases"/>
    <property type="match status" value="1"/>
</dbReference>
<sequence>MVRLHATTVLVGPGALLIRGPSGSGKSALAWSLMTRPPLRPHGGQTLVRLVADDQTIVRQEGGRLIASPSPPLEGLIEVRGQGIFRVAHEPHAVVKAVIELGSSLRLPDEYQDHVMIENVALQCVHVASRASDPASLVLAVLGLSGTRLDLDCL</sequence>
<comment type="caution">
    <text evidence="2">The sequence shown here is derived from an EMBL/GenBank/DDBJ whole genome shotgun (WGS) entry which is preliminary data.</text>
</comment>
<dbReference type="InterPro" id="IPR011104">
    <property type="entry name" value="Hpr_kin/Pase_C"/>
</dbReference>
<gene>
    <name evidence="2" type="ORF">A4S15_10935</name>
</gene>
<name>A0A1W9HWB0_9HYPH</name>
<reference evidence="2 3" key="1">
    <citation type="journal article" date="2017" name="Water Res.">
        <title>Comammox in drinking water systems.</title>
        <authorList>
            <person name="Wang Y."/>
            <person name="Ma L."/>
            <person name="Mao Y."/>
            <person name="Jiang X."/>
            <person name="Xia Y."/>
            <person name="Yu K."/>
            <person name="Li B."/>
            <person name="Zhang T."/>
        </authorList>
    </citation>
    <scope>NUCLEOTIDE SEQUENCE [LARGE SCALE GENOMIC DNA]</scope>
    <source>
        <strain evidence="2">SG_bin8</strain>
    </source>
</reference>
<dbReference type="GO" id="GO:0005524">
    <property type="term" value="F:ATP binding"/>
    <property type="evidence" value="ECO:0007669"/>
    <property type="project" value="InterPro"/>
</dbReference>
<dbReference type="AlphaFoldDB" id="A0A1W9HWB0"/>
<dbReference type="EMBL" id="LWDL01000018">
    <property type="protein sequence ID" value="OQW51720.1"/>
    <property type="molecule type" value="Genomic_DNA"/>
</dbReference>
<organism evidence="2 3">
    <name type="scientific">Candidatus Raskinella chloraquaticus</name>
    <dbReference type="NCBI Taxonomy" id="1951219"/>
    <lineage>
        <taxon>Bacteria</taxon>
        <taxon>Pseudomonadati</taxon>
        <taxon>Pseudomonadota</taxon>
        <taxon>Alphaproteobacteria</taxon>
        <taxon>Hyphomicrobiales</taxon>
        <taxon>Phreatobacteraceae</taxon>
        <taxon>Candidatus Raskinella</taxon>
    </lineage>
</organism>
<feature type="domain" description="HPr kinase/phosphorylase C-terminal" evidence="1">
    <location>
        <begin position="4"/>
        <end position="88"/>
    </location>
</feature>
<dbReference type="Pfam" id="PF07475">
    <property type="entry name" value="Hpr_kinase_C"/>
    <property type="match status" value="1"/>
</dbReference>
<evidence type="ECO:0000259" key="1">
    <source>
        <dbReference type="Pfam" id="PF07475"/>
    </source>
</evidence>